<organism evidence="1 2">
    <name type="scientific">Xanthobacter dioxanivorans</name>
    <dbReference type="NCBI Taxonomy" id="2528964"/>
    <lineage>
        <taxon>Bacteria</taxon>
        <taxon>Pseudomonadati</taxon>
        <taxon>Pseudomonadota</taxon>
        <taxon>Alphaproteobacteria</taxon>
        <taxon>Hyphomicrobiales</taxon>
        <taxon>Xanthobacteraceae</taxon>
        <taxon>Xanthobacter</taxon>
    </lineage>
</organism>
<gene>
    <name evidence="1" type="ORF">EZH22_30130</name>
</gene>
<keyword evidence="1" id="KW-0614">Plasmid</keyword>
<proteinExistence type="predicted"/>
<evidence type="ECO:0000313" key="2">
    <source>
        <dbReference type="Proteomes" id="UP000596427"/>
    </source>
</evidence>
<dbReference type="RefSeq" id="WP_203197019.1">
    <property type="nucleotide sequence ID" value="NZ_CP063364.1"/>
</dbReference>
<evidence type="ECO:0000313" key="1">
    <source>
        <dbReference type="EMBL" id="QRG10144.1"/>
    </source>
</evidence>
<dbReference type="AlphaFoldDB" id="A0A974PVF8"/>
<dbReference type="KEGG" id="xdi:EZH22_30130"/>
<dbReference type="Proteomes" id="UP000596427">
    <property type="component" value="Plasmid unnamed2"/>
</dbReference>
<reference evidence="1 2" key="1">
    <citation type="submission" date="2020-10" db="EMBL/GenBank/DDBJ databases">
        <title>Degradation of 1,4-Dioxane by Xanthobacter sp. YN2, via a Novel Group-2 Soluble Di-Iron Monooxygenase.</title>
        <authorList>
            <person name="Ma F."/>
            <person name="Wang Y."/>
            <person name="Yang J."/>
            <person name="Guo H."/>
            <person name="Su D."/>
            <person name="Yu L."/>
        </authorList>
    </citation>
    <scope>NUCLEOTIDE SEQUENCE [LARGE SCALE GENOMIC DNA]</scope>
    <source>
        <strain evidence="1 2">YN2</strain>
        <plasmid evidence="1 2">unnamed2</plasmid>
    </source>
</reference>
<protein>
    <submittedName>
        <fullName evidence="1">Uncharacterized protein</fullName>
    </submittedName>
</protein>
<sequence length="97" mass="10504">MGAVFNSMKMDGKLIRKQVEAGFLDAQEKDRHENGHQYSGGFGMADGILFASRTFDDEATANTWLEDNCQKFGPAIAVSYLDEHGAAAWLVGANCAS</sequence>
<dbReference type="EMBL" id="CP063364">
    <property type="protein sequence ID" value="QRG10144.1"/>
    <property type="molecule type" value="Genomic_DNA"/>
</dbReference>
<keyword evidence="2" id="KW-1185">Reference proteome</keyword>
<name>A0A974PVF8_9HYPH</name>
<geneLocation type="plasmid" evidence="1 2">
    <name>unnamed2</name>
</geneLocation>
<accession>A0A974PVF8</accession>